<evidence type="ECO:0000256" key="3">
    <source>
        <dbReference type="ARBA" id="ARBA00007222"/>
    </source>
</evidence>
<dbReference type="InterPro" id="IPR032421">
    <property type="entry name" value="PMT_4TMC"/>
</dbReference>
<dbReference type="EC" id="2.4.1.-" evidence="10"/>
<comment type="function">
    <text evidence="10">Protein O-mannosyltransferase that catalyzes the transfer of a single mannose residue from a polyprenol phospho-mannosyl lipidic donor to the hydroxyl group of selected serine and threonine residues in acceptor proteins.</text>
</comment>
<evidence type="ECO:0000256" key="8">
    <source>
        <dbReference type="ARBA" id="ARBA00023136"/>
    </source>
</evidence>
<dbReference type="PANTHER" id="PTHR10050">
    <property type="entry name" value="DOLICHYL-PHOSPHATE-MANNOSE--PROTEIN MANNOSYLTRANSFERASE"/>
    <property type="match status" value="1"/>
</dbReference>
<keyword evidence="8 10" id="KW-0472">Membrane</keyword>
<keyword evidence="14" id="KW-1185">Reference proteome</keyword>
<evidence type="ECO:0000256" key="1">
    <source>
        <dbReference type="ARBA" id="ARBA00004127"/>
    </source>
</evidence>
<dbReference type="GO" id="GO:0012505">
    <property type="term" value="C:endomembrane system"/>
    <property type="evidence" value="ECO:0007669"/>
    <property type="project" value="UniProtKB-SubCell"/>
</dbReference>
<dbReference type="Pfam" id="PF16192">
    <property type="entry name" value="PMT_4TMC"/>
    <property type="match status" value="1"/>
</dbReference>
<evidence type="ECO:0000259" key="12">
    <source>
        <dbReference type="Pfam" id="PF16192"/>
    </source>
</evidence>
<protein>
    <recommendedName>
        <fullName evidence="9 10">Polyprenol-phosphate-mannose--protein mannosyltransferase</fullName>
        <ecNumber evidence="10">2.4.1.-</ecNumber>
    </recommendedName>
</protein>
<feature type="transmembrane region" description="Helical" evidence="10">
    <location>
        <begin position="419"/>
        <end position="437"/>
    </location>
</feature>
<evidence type="ECO:0000256" key="7">
    <source>
        <dbReference type="ARBA" id="ARBA00022989"/>
    </source>
</evidence>
<sequence length="544" mass="61505">MSSLTAEREALRRRLLGRPRTAQEKLWAWLGPAIITVIGGVLRFWELGRPHQLVFDETYYVKQGWSMMQYGYEMKPTQAVQDGKAADSLFTMGNWQQGVYGTEADFIVHPPLGKWLIGAGEWIFGIDNSIGWRFAVALMGTLAIYLTGRAAWHLFRSPLLAIIASLLMAFEGQEFVMSRTGILDIIVMFWALAAFVALLADRERTRGILADKVARMKIEGTWTEDKAAWSGPFLGLRPWRWVAGLCIGLDLATKWSGGFFLVFFGLMTVWWDLGARRAVGSRHWISGTIFKDALPAMVFMIPVALATYLATWWGWFASKDAWGRNWAANNPADKDSGLSADSSLFGWMPDSMRSLWHYHQEMYTSAASIVSPHNWESNPWSWMIQSRPTLFFAEWPNRGAEGCEVAKCAKVINPIGTPLIWWLGTIALVVLIFHWVLKRDWRAPAILAGIAAAWLPWFSYQERTIFTFYSVAFAPYVVLAVVFVLGLLLGAPDASAQRRKRGMIAVGAIVVACVAMFVFFWPIYTAQVIPHSHWQARMWLPSWS</sequence>
<proteinExistence type="inferred from homology"/>
<feature type="domain" description="ArnT-like N-terminal" evidence="11">
    <location>
        <begin position="34"/>
        <end position="199"/>
    </location>
</feature>
<evidence type="ECO:0000256" key="6">
    <source>
        <dbReference type="ARBA" id="ARBA00022692"/>
    </source>
</evidence>
<feature type="transmembrane region" description="Helical" evidence="10">
    <location>
        <begin position="466"/>
        <end position="491"/>
    </location>
</feature>
<evidence type="ECO:0000256" key="4">
    <source>
        <dbReference type="ARBA" id="ARBA00022676"/>
    </source>
</evidence>
<accession>A0A542EDZ2</accession>
<dbReference type="UniPathway" id="UPA00378"/>
<comment type="similarity">
    <text evidence="3 10">Belongs to the glycosyltransferase 39 family.</text>
</comment>
<evidence type="ECO:0000259" key="11">
    <source>
        <dbReference type="Pfam" id="PF02366"/>
    </source>
</evidence>
<dbReference type="InterPro" id="IPR027005">
    <property type="entry name" value="PMT-like"/>
</dbReference>
<feature type="domain" description="Protein O-mannosyl-transferase C-terminal four TM" evidence="12">
    <location>
        <begin position="352"/>
        <end position="543"/>
    </location>
</feature>
<feature type="transmembrane region" description="Helical" evidence="10">
    <location>
        <begin position="294"/>
        <end position="315"/>
    </location>
</feature>
<evidence type="ECO:0000313" key="13">
    <source>
        <dbReference type="EMBL" id="TQJ13562.1"/>
    </source>
</evidence>
<feature type="transmembrane region" description="Helical" evidence="10">
    <location>
        <begin position="26"/>
        <end position="45"/>
    </location>
</feature>
<dbReference type="GO" id="GO:0005886">
    <property type="term" value="C:plasma membrane"/>
    <property type="evidence" value="ECO:0007669"/>
    <property type="project" value="UniProtKB-SubCell"/>
</dbReference>
<dbReference type="AlphaFoldDB" id="A0A542EDZ2"/>
<keyword evidence="4 10" id="KW-0328">Glycosyltransferase</keyword>
<keyword evidence="6 10" id="KW-0812">Transmembrane</keyword>
<feature type="transmembrane region" description="Helical" evidence="10">
    <location>
        <begin position="444"/>
        <end position="460"/>
    </location>
</feature>
<keyword evidence="7 10" id="KW-1133">Transmembrane helix</keyword>
<comment type="caution">
    <text evidence="13">The sequence shown here is derived from an EMBL/GenBank/DDBJ whole genome shotgun (WGS) entry which is preliminary data.</text>
</comment>
<feature type="transmembrane region" description="Helical" evidence="10">
    <location>
        <begin position="255"/>
        <end position="273"/>
    </location>
</feature>
<evidence type="ECO:0000256" key="10">
    <source>
        <dbReference type="RuleBase" id="RU367007"/>
    </source>
</evidence>
<feature type="transmembrane region" description="Helical" evidence="10">
    <location>
        <begin position="182"/>
        <end position="200"/>
    </location>
</feature>
<evidence type="ECO:0000256" key="9">
    <source>
        <dbReference type="ARBA" id="ARBA00093617"/>
    </source>
</evidence>
<comment type="subcellular location">
    <subcellularLocation>
        <location evidence="10">Cell membrane</location>
    </subcellularLocation>
    <subcellularLocation>
        <location evidence="1">Endomembrane system</location>
        <topology evidence="1">Multi-pass membrane protein</topology>
    </subcellularLocation>
</comment>
<feature type="transmembrane region" description="Helical" evidence="10">
    <location>
        <begin position="503"/>
        <end position="524"/>
    </location>
</feature>
<keyword evidence="5 10" id="KW-0808">Transferase</keyword>
<name>A0A542EDZ2_9MICO</name>
<comment type="pathway">
    <text evidence="2 10">Protein modification; protein glycosylation.</text>
</comment>
<dbReference type="EMBL" id="VFMO01000001">
    <property type="protein sequence ID" value="TQJ13562.1"/>
    <property type="molecule type" value="Genomic_DNA"/>
</dbReference>
<organism evidence="13 14">
    <name type="scientific">Yimella lutea</name>
    <dbReference type="NCBI Taxonomy" id="587872"/>
    <lineage>
        <taxon>Bacteria</taxon>
        <taxon>Bacillati</taxon>
        <taxon>Actinomycetota</taxon>
        <taxon>Actinomycetes</taxon>
        <taxon>Micrococcales</taxon>
        <taxon>Dermacoccaceae</taxon>
        <taxon>Yimella</taxon>
    </lineage>
</organism>
<reference evidence="13 14" key="1">
    <citation type="submission" date="2019-06" db="EMBL/GenBank/DDBJ databases">
        <title>Sequencing the genomes of 1000 actinobacteria strains.</title>
        <authorList>
            <person name="Klenk H.-P."/>
        </authorList>
    </citation>
    <scope>NUCLEOTIDE SEQUENCE [LARGE SCALE GENOMIC DNA]</scope>
    <source>
        <strain evidence="13 14">DSM 19828</strain>
    </source>
</reference>
<feature type="transmembrane region" description="Helical" evidence="10">
    <location>
        <begin position="130"/>
        <end position="148"/>
    </location>
</feature>
<evidence type="ECO:0000256" key="5">
    <source>
        <dbReference type="ARBA" id="ARBA00022679"/>
    </source>
</evidence>
<evidence type="ECO:0000313" key="14">
    <source>
        <dbReference type="Proteomes" id="UP000320806"/>
    </source>
</evidence>
<dbReference type="RefSeq" id="WP_246092319.1">
    <property type="nucleotide sequence ID" value="NZ_BAABCI010000030.1"/>
</dbReference>
<dbReference type="InterPro" id="IPR003342">
    <property type="entry name" value="ArnT-like_N"/>
</dbReference>
<keyword evidence="10" id="KW-1003">Cell membrane</keyword>
<gene>
    <name evidence="13" type="ORF">FB459_0987</name>
</gene>
<dbReference type="Proteomes" id="UP000320806">
    <property type="component" value="Unassembled WGS sequence"/>
</dbReference>
<dbReference type="Pfam" id="PF02366">
    <property type="entry name" value="PMT"/>
    <property type="match status" value="1"/>
</dbReference>
<dbReference type="PANTHER" id="PTHR10050:SF46">
    <property type="entry name" value="PROTEIN O-MANNOSYL-TRANSFERASE 2"/>
    <property type="match status" value="1"/>
</dbReference>
<evidence type="ECO:0000256" key="2">
    <source>
        <dbReference type="ARBA" id="ARBA00004922"/>
    </source>
</evidence>
<dbReference type="GO" id="GO:0004169">
    <property type="term" value="F:dolichyl-phosphate-mannose-protein mannosyltransferase activity"/>
    <property type="evidence" value="ECO:0007669"/>
    <property type="project" value="UniProtKB-UniRule"/>
</dbReference>
<feature type="transmembrane region" description="Helical" evidence="10">
    <location>
        <begin position="154"/>
        <end position="170"/>
    </location>
</feature>